<dbReference type="EMBL" id="ML145084">
    <property type="protein sequence ID" value="TBU65309.1"/>
    <property type="molecule type" value="Genomic_DNA"/>
</dbReference>
<protein>
    <submittedName>
        <fullName evidence="1">Uncharacterized protein</fullName>
    </submittedName>
</protein>
<proteinExistence type="predicted"/>
<dbReference type="AlphaFoldDB" id="A0A4Q9QC91"/>
<organism evidence="1 2">
    <name type="scientific">Dichomitus squalens</name>
    <dbReference type="NCBI Taxonomy" id="114155"/>
    <lineage>
        <taxon>Eukaryota</taxon>
        <taxon>Fungi</taxon>
        <taxon>Dikarya</taxon>
        <taxon>Basidiomycota</taxon>
        <taxon>Agaricomycotina</taxon>
        <taxon>Agaricomycetes</taxon>
        <taxon>Polyporales</taxon>
        <taxon>Polyporaceae</taxon>
        <taxon>Dichomitus</taxon>
    </lineage>
</organism>
<dbReference type="Proteomes" id="UP000292082">
    <property type="component" value="Unassembled WGS sequence"/>
</dbReference>
<gene>
    <name evidence="1" type="ORF">BD310DRAFT_2544</name>
</gene>
<evidence type="ECO:0000313" key="1">
    <source>
        <dbReference type="EMBL" id="TBU65309.1"/>
    </source>
</evidence>
<keyword evidence="2" id="KW-1185">Reference proteome</keyword>
<accession>A0A4Q9QC91</accession>
<evidence type="ECO:0000313" key="2">
    <source>
        <dbReference type="Proteomes" id="UP000292082"/>
    </source>
</evidence>
<sequence>MSHVDPFHPCRVEGKDIRLPPMHVLPTVIRNQACGVAVRLNLAGMHAIFEGSDPKEERGSVLVCRWHDPDTCPGKGCRIKRDAKQGGIRMTRIELARRLPRCWGDVGLGSRRILPVVPFVPVHGKQADDLVDGLRPATDWAQNRRRLVEVRCQTIRTEVCPQVVDMGFLISSVSRQMEQMSEDITGALLIGGEREEYQSQGFMYVVLLGC</sequence>
<reference evidence="1 2" key="1">
    <citation type="submission" date="2019-01" db="EMBL/GenBank/DDBJ databases">
        <title>Draft genome sequences of three monokaryotic isolates of the white-rot basidiomycete fungus Dichomitus squalens.</title>
        <authorList>
            <consortium name="DOE Joint Genome Institute"/>
            <person name="Lopez S.C."/>
            <person name="Andreopoulos B."/>
            <person name="Pangilinan J."/>
            <person name="Lipzen A."/>
            <person name="Riley R."/>
            <person name="Ahrendt S."/>
            <person name="Ng V."/>
            <person name="Barry K."/>
            <person name="Daum C."/>
            <person name="Grigoriev I.V."/>
            <person name="Hilden K.S."/>
            <person name="Makela M.R."/>
            <person name="de Vries R.P."/>
        </authorList>
    </citation>
    <scope>NUCLEOTIDE SEQUENCE [LARGE SCALE GENOMIC DNA]</scope>
    <source>
        <strain evidence="1 2">CBS 464.89</strain>
    </source>
</reference>
<name>A0A4Q9QC91_9APHY</name>